<dbReference type="InterPro" id="IPR010610">
    <property type="entry name" value="EryCIII-like_C"/>
</dbReference>
<keyword evidence="6" id="KW-1185">Reference proteome</keyword>
<sequence>MASIAEMHEDKELENHRDSRTTNGSGAQQAPDRRHPRLSIAIHIVGSRGDIQPFIPIAQMLAGPRYGHRVRICTHPHFKDFIESHGVEFFSIGGDPEALMAYMVKNMGLIPNRTSIKAGDVKRRRKEMWEIINGCWRSCIEAGDGTGDPLTATSIKDPEELFLADLIIANPPSMAHIHCAEKLSIPLHMVFTMPWSLTEAFPHPLSAMAYRDADQGVANYMSFLMVELLTWEGLGDLINRLRVQTLHLDPLSAFWGSQLLFRLHVPYTYLWSKALVPKPKDWRSYINITGFSFLPSSTSYTPPPELRTFLKSGPAPIYIGFGSIVVDDPLSLTKTVFEAIKIAGVRAIVSEGWGTFRCQDNIPENVFMLGNCPHDWLFPQVAAVVHHGGAGTTAAGIATGKPTVIVPFFGDQPFWGQMIARAGAGPMPIPFKDLTADNLADSIKFSLRPEAGTAALKMARIIASEDGASGAADDIQARIDRDALWCALSPDRIAIWEHKVKGTRISGFALACLIEKGLVDYHDVKIIRHKTWNLDDGAKHPLVGAAAAASSFITAIMLALGDYSNELKKRPVSTASKGKPRPVEPNLSTMVAEDEAAPLEDNLQNLSRSEHRHAENHRPDPRALERLDALVLETAAKLVPGSLAQQPTSSSINLRQVAVQTKYQGRRGNSRFIMRATGRLAGDLSKACLRVPVSLSYNIANGFHNLAWYSFMHKMDARRRDEIDGWKSGLRAAAKESSLSLWEAFTSVFLSPYLGVKEGGMKGLMIGTYLGARGCFCLLGACKFIPSSRIKALLSYREDCRWPEPQVLQIVNRSQRCLPYQGILSRESRES</sequence>
<dbReference type="HOGENOM" id="CLU_000537_1_0_1"/>
<dbReference type="FunFam" id="3.40.50.2000:FF:000009">
    <property type="entry name" value="Sterol 3-beta-glucosyltransferase UGT80A2"/>
    <property type="match status" value="1"/>
</dbReference>
<dbReference type="InterPro" id="IPR050426">
    <property type="entry name" value="Glycosyltransferase_28"/>
</dbReference>
<dbReference type="PANTHER" id="PTHR48050">
    <property type="entry name" value="STEROL 3-BETA-GLUCOSYLTRANSFERASE"/>
    <property type="match status" value="1"/>
</dbReference>
<evidence type="ECO:0000256" key="2">
    <source>
        <dbReference type="SAM" id="MobiDB-lite"/>
    </source>
</evidence>
<evidence type="ECO:0000313" key="6">
    <source>
        <dbReference type="Proteomes" id="UP000008698"/>
    </source>
</evidence>
<feature type="domain" description="Erythromycin biosynthesis protein CIII-like C-terminal" evidence="4">
    <location>
        <begin position="360"/>
        <end position="454"/>
    </location>
</feature>
<evidence type="ECO:0000259" key="4">
    <source>
        <dbReference type="Pfam" id="PF06722"/>
    </source>
</evidence>
<name>C9SWT3_VERA1</name>
<dbReference type="SUPFAM" id="SSF53756">
    <property type="entry name" value="UDP-Glycosyltransferase/glycogen phosphorylase"/>
    <property type="match status" value="1"/>
</dbReference>
<dbReference type="InterPro" id="IPR004276">
    <property type="entry name" value="GlycoTrans_28_N"/>
</dbReference>
<dbReference type="PANTHER" id="PTHR48050:SF13">
    <property type="entry name" value="STEROL 3-BETA-GLUCOSYLTRANSFERASE UGT80A2"/>
    <property type="match status" value="1"/>
</dbReference>
<evidence type="ECO:0000313" key="5">
    <source>
        <dbReference type="EMBL" id="EEY23474.1"/>
    </source>
</evidence>
<dbReference type="OrthoDB" id="5835829at2759"/>
<dbReference type="CDD" id="cd03784">
    <property type="entry name" value="GT1_Gtf-like"/>
    <property type="match status" value="1"/>
</dbReference>
<reference evidence="6" key="1">
    <citation type="journal article" date="2011" name="PLoS Pathog.">
        <title>Comparative genomics yields insights into niche adaptation of plant vascular wilt pathogens.</title>
        <authorList>
            <person name="Klosterman S.J."/>
            <person name="Subbarao K.V."/>
            <person name="Kang S."/>
            <person name="Veronese P."/>
            <person name="Gold S.E."/>
            <person name="Thomma B.P.H.J."/>
            <person name="Chen Z."/>
            <person name="Henrissat B."/>
            <person name="Lee Y.-H."/>
            <person name="Park J."/>
            <person name="Garcia-Pedrajas M.D."/>
            <person name="Barbara D.J."/>
            <person name="Anchieta A."/>
            <person name="de Jonge R."/>
            <person name="Santhanam P."/>
            <person name="Maruthachalam K."/>
            <person name="Atallah Z."/>
            <person name="Amyotte S.G."/>
            <person name="Paz Z."/>
            <person name="Inderbitzin P."/>
            <person name="Hayes R.J."/>
            <person name="Heiman D.I."/>
            <person name="Young S."/>
            <person name="Zeng Q."/>
            <person name="Engels R."/>
            <person name="Galagan J."/>
            <person name="Cuomo C.A."/>
            <person name="Dobinson K.F."/>
            <person name="Ma L.-J."/>
        </authorList>
    </citation>
    <scope>NUCLEOTIDE SEQUENCE [LARGE SCALE GENOMIC DNA]</scope>
    <source>
        <strain evidence="6">VaMs.102 / ATCC MYA-4576 / FGSC 10136</strain>
    </source>
</reference>
<dbReference type="Gene3D" id="3.40.50.2000">
    <property type="entry name" value="Glycogen Phosphorylase B"/>
    <property type="match status" value="2"/>
</dbReference>
<gene>
    <name evidence="5" type="ORF">VDBG_09584</name>
</gene>
<feature type="compositionally biased region" description="Basic and acidic residues" evidence="2">
    <location>
        <begin position="1"/>
        <end position="20"/>
    </location>
</feature>
<proteinExistence type="predicted"/>
<organism evidence="6">
    <name type="scientific">Verticillium alfalfae (strain VaMs.102 / ATCC MYA-4576 / FGSC 10136)</name>
    <name type="common">Verticillium wilt of alfalfa</name>
    <name type="synonym">Verticillium albo-atrum</name>
    <dbReference type="NCBI Taxonomy" id="526221"/>
    <lineage>
        <taxon>Eukaryota</taxon>
        <taxon>Fungi</taxon>
        <taxon>Dikarya</taxon>
        <taxon>Ascomycota</taxon>
        <taxon>Pezizomycotina</taxon>
        <taxon>Sordariomycetes</taxon>
        <taxon>Hypocreomycetidae</taxon>
        <taxon>Glomerellales</taxon>
        <taxon>Plectosphaerellaceae</taxon>
        <taxon>Verticillium</taxon>
    </lineage>
</organism>
<dbReference type="GeneID" id="9528094"/>
<dbReference type="AlphaFoldDB" id="C9SWT3"/>
<dbReference type="RefSeq" id="XP_003000389.1">
    <property type="nucleotide sequence ID" value="XM_003000343.1"/>
</dbReference>
<evidence type="ECO:0000259" key="3">
    <source>
        <dbReference type="Pfam" id="PF03033"/>
    </source>
</evidence>
<protein>
    <submittedName>
        <fullName evidence="5">CHIP6</fullName>
    </submittedName>
</protein>
<feature type="domain" description="Glycosyltransferase family 28 N-terminal" evidence="3">
    <location>
        <begin position="40"/>
        <end position="202"/>
    </location>
</feature>
<feature type="region of interest" description="Disordered" evidence="2">
    <location>
        <begin position="1"/>
        <end position="36"/>
    </location>
</feature>
<dbReference type="eggNOG" id="KOG1192">
    <property type="taxonomic scope" value="Eukaryota"/>
</dbReference>
<dbReference type="Proteomes" id="UP000008698">
    <property type="component" value="Unassembled WGS sequence"/>
</dbReference>
<dbReference type="Pfam" id="PF06722">
    <property type="entry name" value="EryCIII-like_C"/>
    <property type="match status" value="1"/>
</dbReference>
<dbReference type="GO" id="GO:0016906">
    <property type="term" value="F:sterol 3-beta-glucosyltransferase activity"/>
    <property type="evidence" value="ECO:0007669"/>
    <property type="project" value="UniProtKB-ARBA"/>
</dbReference>
<evidence type="ECO:0000256" key="1">
    <source>
        <dbReference type="ARBA" id="ARBA00022679"/>
    </source>
</evidence>
<dbReference type="KEGG" id="val:VDBG_09584"/>
<dbReference type="GO" id="GO:0005975">
    <property type="term" value="P:carbohydrate metabolic process"/>
    <property type="evidence" value="ECO:0007669"/>
    <property type="project" value="InterPro"/>
</dbReference>
<keyword evidence="1" id="KW-0808">Transferase</keyword>
<accession>C9SWT3</accession>
<dbReference type="InterPro" id="IPR002213">
    <property type="entry name" value="UDP_glucos_trans"/>
</dbReference>
<dbReference type="Pfam" id="PF03033">
    <property type="entry name" value="Glyco_transf_28"/>
    <property type="match status" value="1"/>
</dbReference>
<dbReference type="EMBL" id="DS985228">
    <property type="protein sequence ID" value="EEY23474.1"/>
    <property type="molecule type" value="Genomic_DNA"/>
</dbReference>